<dbReference type="EMBL" id="CM009753">
    <property type="protein sequence ID" value="PUZ57005.1"/>
    <property type="molecule type" value="Genomic_DNA"/>
</dbReference>
<dbReference type="AlphaFoldDB" id="A0A2T7DN39"/>
<proteinExistence type="predicted"/>
<accession>A0A2T7DN39</accession>
<organism evidence="1 2">
    <name type="scientific">Panicum hallii var. hallii</name>
    <dbReference type="NCBI Taxonomy" id="1504633"/>
    <lineage>
        <taxon>Eukaryota</taxon>
        <taxon>Viridiplantae</taxon>
        <taxon>Streptophyta</taxon>
        <taxon>Embryophyta</taxon>
        <taxon>Tracheophyta</taxon>
        <taxon>Spermatophyta</taxon>
        <taxon>Magnoliopsida</taxon>
        <taxon>Liliopsida</taxon>
        <taxon>Poales</taxon>
        <taxon>Poaceae</taxon>
        <taxon>PACMAD clade</taxon>
        <taxon>Panicoideae</taxon>
        <taxon>Panicodae</taxon>
        <taxon>Paniceae</taxon>
        <taxon>Panicinae</taxon>
        <taxon>Panicum</taxon>
        <taxon>Panicum sect. Panicum</taxon>
    </lineage>
</organism>
<sequence>MASRRVVSFIRSASHPREAYPTDVPPRVPPHLAVPGQVLLLDVVFLSLIETRTRLVICKYAPVSYSFVLQKLQQLVLVT</sequence>
<dbReference type="Proteomes" id="UP000244336">
    <property type="component" value="Chromosome 5"/>
</dbReference>
<evidence type="ECO:0000313" key="1">
    <source>
        <dbReference type="EMBL" id="PUZ57005.1"/>
    </source>
</evidence>
<name>A0A2T7DN39_9POAL</name>
<keyword evidence="2" id="KW-1185">Reference proteome</keyword>
<dbReference type="Gramene" id="PUZ57005">
    <property type="protein sequence ID" value="PUZ57005"/>
    <property type="gene ID" value="GQ55_5G393300"/>
</dbReference>
<reference evidence="1 2" key="1">
    <citation type="submission" date="2018-04" db="EMBL/GenBank/DDBJ databases">
        <title>WGS assembly of Panicum hallii var. hallii HAL2.</title>
        <authorList>
            <person name="Lovell J."/>
            <person name="Jenkins J."/>
            <person name="Lowry D."/>
            <person name="Mamidi S."/>
            <person name="Sreedasyam A."/>
            <person name="Weng X."/>
            <person name="Barry K."/>
            <person name="Bonette J."/>
            <person name="Campitelli B."/>
            <person name="Daum C."/>
            <person name="Gordon S."/>
            <person name="Gould B."/>
            <person name="Lipzen A."/>
            <person name="MacQueen A."/>
            <person name="Palacio-Mejia J."/>
            <person name="Plott C."/>
            <person name="Shakirov E."/>
            <person name="Shu S."/>
            <person name="Yoshinaga Y."/>
            <person name="Zane M."/>
            <person name="Rokhsar D."/>
            <person name="Grimwood J."/>
            <person name="Schmutz J."/>
            <person name="Juenger T."/>
        </authorList>
    </citation>
    <scope>NUCLEOTIDE SEQUENCE [LARGE SCALE GENOMIC DNA]</scope>
    <source>
        <strain evidence="2">cv. HAL2</strain>
    </source>
</reference>
<gene>
    <name evidence="1" type="ORF">GQ55_5G393300</name>
</gene>
<evidence type="ECO:0000313" key="2">
    <source>
        <dbReference type="Proteomes" id="UP000244336"/>
    </source>
</evidence>
<protein>
    <submittedName>
        <fullName evidence="1">Uncharacterized protein</fullName>
    </submittedName>
</protein>